<evidence type="ECO:0000313" key="2">
    <source>
        <dbReference type="EMBL" id="EAU54723.1"/>
    </source>
</evidence>
<dbReference type="OrthoDB" id="5295076at2"/>
<comment type="caution">
    <text evidence="2">The sequence shown here is derived from an EMBL/GenBank/DDBJ whole genome shotgun (WGS) entry which is preliminary data.</text>
</comment>
<keyword evidence="3" id="KW-1185">Reference proteome</keyword>
<dbReference type="RefSeq" id="WP_009850333.1">
    <property type="nucleotide sequence ID" value="NZ_DS022294.1"/>
</dbReference>
<protein>
    <recommendedName>
        <fullName evidence="4">Prepilin-type N-terminal cleavage/methylation domain-containing protein</fullName>
    </recommendedName>
</protein>
<keyword evidence="1" id="KW-0812">Transmembrane</keyword>
<dbReference type="NCBIfam" id="TIGR02532">
    <property type="entry name" value="IV_pilin_GFxxxE"/>
    <property type="match status" value="1"/>
</dbReference>
<sequence>MDMQQEQGFTLIEILIALVVVSVGVLALGGFSVSVMSSGQTSRERLTAVHLAEQVLEHWQHDANDYAPVITTSTCALSDAGSAPAYPVTTVCTSSTGAGTSFTVMVNETQANGPLPASLSTLTAFTQQGYANVPKTKVVSVSWNRRGASHQIYLTHLSQAK</sequence>
<dbReference type="PROSITE" id="PS00409">
    <property type="entry name" value="PROKAR_NTER_METHYL"/>
    <property type="match status" value="1"/>
</dbReference>
<evidence type="ECO:0000256" key="1">
    <source>
        <dbReference type="SAM" id="Phobius"/>
    </source>
</evidence>
<dbReference type="InParanoid" id="Q0EZI1"/>
<evidence type="ECO:0000313" key="3">
    <source>
        <dbReference type="Proteomes" id="UP000005297"/>
    </source>
</evidence>
<dbReference type="InterPro" id="IPR012902">
    <property type="entry name" value="N_methyl_site"/>
</dbReference>
<name>Q0EZI1_9PROT</name>
<gene>
    <name evidence="2" type="ORF">SPV1_14104</name>
</gene>
<dbReference type="Pfam" id="PF07963">
    <property type="entry name" value="N_methyl"/>
    <property type="match status" value="1"/>
</dbReference>
<keyword evidence="1" id="KW-0472">Membrane</keyword>
<dbReference type="HOGENOM" id="CLU_1641705_0_0_0"/>
<feature type="transmembrane region" description="Helical" evidence="1">
    <location>
        <begin position="12"/>
        <end position="36"/>
    </location>
</feature>
<proteinExistence type="predicted"/>
<dbReference type="EMBL" id="AATS01000006">
    <property type="protein sequence ID" value="EAU54723.1"/>
    <property type="molecule type" value="Genomic_DNA"/>
</dbReference>
<keyword evidence="1" id="KW-1133">Transmembrane helix</keyword>
<dbReference type="AlphaFoldDB" id="Q0EZI1"/>
<accession>Q0EZI1</accession>
<evidence type="ECO:0008006" key="4">
    <source>
        <dbReference type="Google" id="ProtNLM"/>
    </source>
</evidence>
<reference evidence="2 3" key="1">
    <citation type="submission" date="2006-09" db="EMBL/GenBank/DDBJ databases">
        <authorList>
            <person name="Emerson D."/>
            <person name="Ferriera S."/>
            <person name="Johnson J."/>
            <person name="Kravitz S."/>
            <person name="Halpern A."/>
            <person name="Remington K."/>
            <person name="Beeson K."/>
            <person name="Tran B."/>
            <person name="Rogers Y.-H."/>
            <person name="Friedman R."/>
            <person name="Venter J.C."/>
        </authorList>
    </citation>
    <scope>NUCLEOTIDE SEQUENCE [LARGE SCALE GENOMIC DNA]</scope>
    <source>
        <strain evidence="2 3">PV-1</strain>
    </source>
</reference>
<organism evidence="2 3">
    <name type="scientific">Mariprofundus ferrooxydans PV-1</name>
    <dbReference type="NCBI Taxonomy" id="314345"/>
    <lineage>
        <taxon>Bacteria</taxon>
        <taxon>Pseudomonadati</taxon>
        <taxon>Pseudomonadota</taxon>
        <taxon>Candidatius Mariprofundia</taxon>
        <taxon>Mariprofundales</taxon>
        <taxon>Mariprofundaceae</taxon>
        <taxon>Mariprofundus</taxon>
    </lineage>
</organism>
<dbReference type="Proteomes" id="UP000005297">
    <property type="component" value="Unassembled WGS sequence"/>
</dbReference>
<dbReference type="STRING" id="314344.AL013_11760"/>